<dbReference type="GO" id="GO:0010001">
    <property type="term" value="P:glial cell differentiation"/>
    <property type="evidence" value="ECO:0007669"/>
    <property type="project" value="TreeGrafter"/>
</dbReference>
<dbReference type="PANTHER" id="PTHR22804">
    <property type="entry name" value="AGGRECAN/VERSICAN PROTEOGLYCAN"/>
    <property type="match status" value="1"/>
</dbReference>
<keyword evidence="4 5" id="KW-1015">Disulfide bond</keyword>
<dbReference type="Proteomes" id="UP000225706">
    <property type="component" value="Unassembled WGS sequence"/>
</dbReference>
<evidence type="ECO:0000256" key="7">
    <source>
        <dbReference type="SAM" id="Phobius"/>
    </source>
</evidence>
<dbReference type="Pfam" id="PF00193">
    <property type="entry name" value="Xlink"/>
    <property type="match status" value="1"/>
</dbReference>
<evidence type="ECO:0000256" key="5">
    <source>
        <dbReference type="PROSITE-ProRule" id="PRU00076"/>
    </source>
</evidence>
<dbReference type="EMBL" id="LSMT01000536">
    <property type="protein sequence ID" value="PFX16570.1"/>
    <property type="molecule type" value="Genomic_DNA"/>
</dbReference>
<evidence type="ECO:0000313" key="10">
    <source>
        <dbReference type="EMBL" id="PFX16570.1"/>
    </source>
</evidence>
<evidence type="ECO:0000256" key="4">
    <source>
        <dbReference type="ARBA" id="ARBA00023157"/>
    </source>
</evidence>
<dbReference type="Gene3D" id="2.10.25.10">
    <property type="entry name" value="Laminin"/>
    <property type="match status" value="1"/>
</dbReference>
<feature type="disulfide bond" evidence="5">
    <location>
        <begin position="196"/>
        <end position="213"/>
    </location>
</feature>
<dbReference type="InterPro" id="IPR050691">
    <property type="entry name" value="Hyaluronan_bind_Proteoglycan"/>
</dbReference>
<evidence type="ECO:0000313" key="11">
    <source>
        <dbReference type="Proteomes" id="UP000225706"/>
    </source>
</evidence>
<dbReference type="STRING" id="50429.A0A2B4RJA2"/>
<feature type="domain" description="EGF-like" evidence="8">
    <location>
        <begin position="187"/>
        <end position="230"/>
    </location>
</feature>
<evidence type="ECO:0000259" key="8">
    <source>
        <dbReference type="PROSITE" id="PS50026"/>
    </source>
</evidence>
<dbReference type="PROSITE" id="PS01241">
    <property type="entry name" value="LINK_1"/>
    <property type="match status" value="1"/>
</dbReference>
<name>A0A2B4RJA2_STYPI</name>
<keyword evidence="7" id="KW-1133">Transmembrane helix</keyword>
<keyword evidence="5" id="KW-0245">EGF-like domain</keyword>
<dbReference type="PRINTS" id="PR01265">
    <property type="entry name" value="LINKMODULE"/>
</dbReference>
<proteinExistence type="predicted"/>
<sequence length="335" mass="37655">MLLKLVTGEGERGTENGERGTGSGERVYSGNPPENSKWRSKGNYKDLATSFEHVLFERDRRSKKHGRISVVVWLRIIVLASCLVTIFAFYGLGRQLGMHQRKFYRLETMAFVGESTLAKVVKDYFDCSFFCPKSGPSACLSFNLGRNSESGYRTCELINSERYLEPERIKEHKSYDYFGTTPASLFRLLPCVSNPCNNGGICIPGRQIGGFSCQCVIQISVLPFINDLCNIDSSNVKIIDSSKDVFHAAIGRYELNYHDAQRLCQMKGAALASYDQLHAAWQDGLELCLYGWLIDATVRYPMQTRKNGCGNRVGILGSSSKKSRGNKYNAWCYIQ</sequence>
<comment type="subcellular location">
    <subcellularLocation>
        <location evidence="1">Secreted</location>
    </subcellularLocation>
</comment>
<dbReference type="InterPro" id="IPR016187">
    <property type="entry name" value="CTDL_fold"/>
</dbReference>
<comment type="caution">
    <text evidence="5">Lacks conserved residue(s) required for the propagation of feature annotation.</text>
</comment>
<keyword evidence="7" id="KW-0812">Transmembrane</keyword>
<dbReference type="SMART" id="SM00445">
    <property type="entry name" value="LINK"/>
    <property type="match status" value="1"/>
</dbReference>
<dbReference type="GO" id="GO:0002052">
    <property type="term" value="P:positive regulation of neuroblast proliferation"/>
    <property type="evidence" value="ECO:0007669"/>
    <property type="project" value="TreeGrafter"/>
</dbReference>
<dbReference type="CDD" id="cd00054">
    <property type="entry name" value="EGF_CA"/>
    <property type="match status" value="1"/>
</dbReference>
<feature type="region of interest" description="Disordered" evidence="6">
    <location>
        <begin position="1"/>
        <end position="39"/>
    </location>
</feature>
<accession>A0A2B4RJA2</accession>
<dbReference type="GO" id="GO:0005540">
    <property type="term" value="F:hyaluronic acid binding"/>
    <property type="evidence" value="ECO:0007669"/>
    <property type="project" value="InterPro"/>
</dbReference>
<organism evidence="10 11">
    <name type="scientific">Stylophora pistillata</name>
    <name type="common">Smooth cauliflower coral</name>
    <dbReference type="NCBI Taxonomy" id="50429"/>
    <lineage>
        <taxon>Eukaryota</taxon>
        <taxon>Metazoa</taxon>
        <taxon>Cnidaria</taxon>
        <taxon>Anthozoa</taxon>
        <taxon>Hexacorallia</taxon>
        <taxon>Scleractinia</taxon>
        <taxon>Astrocoeniina</taxon>
        <taxon>Pocilloporidae</taxon>
        <taxon>Stylophora</taxon>
    </lineage>
</organism>
<dbReference type="PANTHER" id="PTHR22804:SF54">
    <property type="match status" value="1"/>
</dbReference>
<dbReference type="SUPFAM" id="SSF57196">
    <property type="entry name" value="EGF/Laminin"/>
    <property type="match status" value="1"/>
</dbReference>
<evidence type="ECO:0000256" key="1">
    <source>
        <dbReference type="ARBA" id="ARBA00004613"/>
    </source>
</evidence>
<dbReference type="Pfam" id="PF00008">
    <property type="entry name" value="EGF"/>
    <property type="match status" value="1"/>
</dbReference>
<dbReference type="InterPro" id="IPR016186">
    <property type="entry name" value="C-type_lectin-like/link_sf"/>
</dbReference>
<dbReference type="GO" id="GO:0005615">
    <property type="term" value="C:extracellular space"/>
    <property type="evidence" value="ECO:0007669"/>
    <property type="project" value="TreeGrafter"/>
</dbReference>
<protein>
    <submittedName>
        <fullName evidence="10">Versican core protein</fullName>
    </submittedName>
</protein>
<dbReference type="GO" id="GO:0007155">
    <property type="term" value="P:cell adhesion"/>
    <property type="evidence" value="ECO:0007669"/>
    <property type="project" value="InterPro"/>
</dbReference>
<dbReference type="InterPro" id="IPR000742">
    <property type="entry name" value="EGF"/>
</dbReference>
<keyword evidence="11" id="KW-1185">Reference proteome</keyword>
<dbReference type="PROSITE" id="PS50963">
    <property type="entry name" value="LINK_2"/>
    <property type="match status" value="1"/>
</dbReference>
<keyword evidence="7" id="KW-0472">Membrane</keyword>
<dbReference type="GO" id="GO:0072534">
    <property type="term" value="C:perineuronal net"/>
    <property type="evidence" value="ECO:0007669"/>
    <property type="project" value="TreeGrafter"/>
</dbReference>
<keyword evidence="3" id="KW-0677">Repeat</keyword>
<keyword evidence="2" id="KW-0964">Secreted</keyword>
<dbReference type="PROSITE" id="PS50026">
    <property type="entry name" value="EGF_3"/>
    <property type="match status" value="1"/>
</dbReference>
<evidence type="ECO:0000259" key="9">
    <source>
        <dbReference type="PROSITE" id="PS50963"/>
    </source>
</evidence>
<gene>
    <name evidence="10" type="primary">VCAN</name>
    <name evidence="10" type="ORF">AWC38_SpisGene19161</name>
</gene>
<evidence type="ECO:0000256" key="2">
    <source>
        <dbReference type="ARBA" id="ARBA00022525"/>
    </source>
</evidence>
<feature type="domain" description="Link" evidence="9">
    <location>
        <begin position="242"/>
        <end position="334"/>
    </location>
</feature>
<dbReference type="FunFam" id="3.10.100.10:FF:000002">
    <property type="entry name" value="Hyaluronan proteoglycan link protein 1"/>
    <property type="match status" value="1"/>
</dbReference>
<evidence type="ECO:0000256" key="6">
    <source>
        <dbReference type="SAM" id="MobiDB-lite"/>
    </source>
</evidence>
<dbReference type="Gene3D" id="3.10.100.10">
    <property type="entry name" value="Mannose-Binding Protein A, subunit A"/>
    <property type="match status" value="1"/>
</dbReference>
<feature type="compositionally biased region" description="Basic and acidic residues" evidence="6">
    <location>
        <begin position="9"/>
        <end position="18"/>
    </location>
</feature>
<dbReference type="SUPFAM" id="SSF56436">
    <property type="entry name" value="C-type lectin-like"/>
    <property type="match status" value="1"/>
</dbReference>
<reference evidence="11" key="1">
    <citation type="journal article" date="2017" name="bioRxiv">
        <title>Comparative analysis of the genomes of Stylophora pistillata and Acropora digitifera provides evidence for extensive differences between species of corals.</title>
        <authorList>
            <person name="Voolstra C.R."/>
            <person name="Li Y."/>
            <person name="Liew Y.J."/>
            <person name="Baumgarten S."/>
            <person name="Zoccola D."/>
            <person name="Flot J.-F."/>
            <person name="Tambutte S."/>
            <person name="Allemand D."/>
            <person name="Aranda M."/>
        </authorList>
    </citation>
    <scope>NUCLEOTIDE SEQUENCE [LARGE SCALE GENOMIC DNA]</scope>
</reference>
<dbReference type="AlphaFoldDB" id="A0A2B4RJA2"/>
<evidence type="ECO:0000256" key="3">
    <source>
        <dbReference type="ARBA" id="ARBA00022737"/>
    </source>
</evidence>
<dbReference type="GO" id="GO:0045202">
    <property type="term" value="C:synapse"/>
    <property type="evidence" value="ECO:0007669"/>
    <property type="project" value="TreeGrafter"/>
</dbReference>
<comment type="caution">
    <text evidence="10">The sequence shown here is derived from an EMBL/GenBank/DDBJ whole genome shotgun (WGS) entry which is preliminary data.</text>
</comment>
<dbReference type="InterPro" id="IPR000538">
    <property type="entry name" value="Link_dom"/>
</dbReference>
<feature type="transmembrane region" description="Helical" evidence="7">
    <location>
        <begin position="70"/>
        <end position="92"/>
    </location>
</feature>